<proteinExistence type="predicted"/>
<evidence type="ECO:0008006" key="4">
    <source>
        <dbReference type="Google" id="ProtNLM"/>
    </source>
</evidence>
<sequence>MAARIGGIVAPQFGFLGKTLMHVPFTIFGILAVTCSFLVLLLNETKDAPLPDRIHSTLPSTPAEVELLNHGKNKAENGSGDDFNLTEVDKISLVRWLNFVK</sequence>
<accession>A0A2C9LH21</accession>
<dbReference type="AlphaFoldDB" id="A0A2C9LH21"/>
<evidence type="ECO:0000313" key="2">
    <source>
        <dbReference type="EnsemblMetazoa" id="BGLB030937-PA"/>
    </source>
</evidence>
<dbReference type="Proteomes" id="UP000076420">
    <property type="component" value="Unassembled WGS sequence"/>
</dbReference>
<reference evidence="2" key="1">
    <citation type="submission" date="2020-05" db="UniProtKB">
        <authorList>
            <consortium name="EnsemblMetazoa"/>
        </authorList>
    </citation>
    <scope>IDENTIFICATION</scope>
    <source>
        <strain evidence="2">BB02</strain>
    </source>
</reference>
<feature type="transmembrane region" description="Helical" evidence="1">
    <location>
        <begin position="20"/>
        <end position="43"/>
    </location>
</feature>
<dbReference type="VEuPathDB" id="VectorBase:BGLB030937"/>
<dbReference type="STRING" id="6526.A0A2C9LH21"/>
<dbReference type="VEuPathDB" id="VectorBase:BGLAX_032307"/>
<dbReference type="EnsemblMetazoa" id="BGLB030937-RA">
    <property type="protein sequence ID" value="BGLB030937-PA"/>
    <property type="gene ID" value="BGLB030937"/>
</dbReference>
<keyword evidence="1" id="KW-0472">Membrane</keyword>
<name>A0A2C9LH21_BIOGL</name>
<organism evidence="2 3">
    <name type="scientific">Biomphalaria glabrata</name>
    <name type="common">Bloodfluke planorb</name>
    <name type="synonym">Freshwater snail</name>
    <dbReference type="NCBI Taxonomy" id="6526"/>
    <lineage>
        <taxon>Eukaryota</taxon>
        <taxon>Metazoa</taxon>
        <taxon>Spiralia</taxon>
        <taxon>Lophotrochozoa</taxon>
        <taxon>Mollusca</taxon>
        <taxon>Gastropoda</taxon>
        <taxon>Heterobranchia</taxon>
        <taxon>Euthyneura</taxon>
        <taxon>Panpulmonata</taxon>
        <taxon>Hygrophila</taxon>
        <taxon>Lymnaeoidea</taxon>
        <taxon>Planorbidae</taxon>
        <taxon>Biomphalaria</taxon>
    </lineage>
</organism>
<dbReference type="KEGG" id="bgt:106077109"/>
<keyword evidence="1" id="KW-0812">Transmembrane</keyword>
<evidence type="ECO:0000256" key="1">
    <source>
        <dbReference type="SAM" id="Phobius"/>
    </source>
</evidence>
<evidence type="ECO:0000313" key="3">
    <source>
        <dbReference type="Proteomes" id="UP000076420"/>
    </source>
</evidence>
<keyword evidence="1" id="KW-1133">Transmembrane helix</keyword>
<protein>
    <recommendedName>
        <fullName evidence="4">Major facilitator superfamily (MFS) profile domain-containing protein</fullName>
    </recommendedName>
</protein>
<gene>
    <name evidence="2" type="primary">106077109</name>
</gene>